<dbReference type="RefSeq" id="WP_106456962.1">
    <property type="nucleotide sequence ID" value="NZ_PXOH01000010.1"/>
</dbReference>
<dbReference type="Pfam" id="PF06094">
    <property type="entry name" value="GGACT"/>
    <property type="match status" value="1"/>
</dbReference>
<dbReference type="InterPro" id="IPR009288">
    <property type="entry name" value="AIG2-like_dom"/>
</dbReference>
<organism evidence="2 3">
    <name type="scientific">Aphanothece hegewaldii CCALA 016</name>
    <dbReference type="NCBI Taxonomy" id="2107694"/>
    <lineage>
        <taxon>Bacteria</taxon>
        <taxon>Bacillati</taxon>
        <taxon>Cyanobacteriota</taxon>
        <taxon>Cyanophyceae</taxon>
        <taxon>Oscillatoriophycideae</taxon>
        <taxon>Chroococcales</taxon>
        <taxon>Aphanothecaceae</taxon>
        <taxon>Aphanothece</taxon>
    </lineage>
</organism>
<dbReference type="InterPro" id="IPR036568">
    <property type="entry name" value="GGCT-like_sf"/>
</dbReference>
<dbReference type="Proteomes" id="UP000239001">
    <property type="component" value="Unassembled WGS sequence"/>
</dbReference>
<accession>A0A2T1LY44</accession>
<keyword evidence="3" id="KW-1185">Reference proteome</keyword>
<evidence type="ECO:0000259" key="1">
    <source>
        <dbReference type="Pfam" id="PF06094"/>
    </source>
</evidence>
<reference evidence="2 3" key="2">
    <citation type="submission" date="2018-03" db="EMBL/GenBank/DDBJ databases">
        <authorList>
            <person name="Keele B.F."/>
        </authorList>
    </citation>
    <scope>NUCLEOTIDE SEQUENCE [LARGE SCALE GENOMIC DNA]</scope>
    <source>
        <strain evidence="2 3">CCALA 016</strain>
    </source>
</reference>
<feature type="domain" description="Gamma-glutamylcyclotransferase AIG2-like" evidence="1">
    <location>
        <begin position="3"/>
        <end position="128"/>
    </location>
</feature>
<proteinExistence type="predicted"/>
<name>A0A2T1LY44_9CHRO</name>
<dbReference type="AlphaFoldDB" id="A0A2T1LY44"/>
<protein>
    <recommendedName>
        <fullName evidence="1">Gamma-glutamylcyclotransferase AIG2-like domain-containing protein</fullName>
    </recommendedName>
</protein>
<dbReference type="InterPro" id="IPR013024">
    <property type="entry name" value="GGCT-like"/>
</dbReference>
<evidence type="ECO:0000313" key="3">
    <source>
        <dbReference type="Proteomes" id="UP000239001"/>
    </source>
</evidence>
<dbReference type="EMBL" id="PXOH01000010">
    <property type="protein sequence ID" value="PSF37274.1"/>
    <property type="molecule type" value="Genomic_DNA"/>
</dbReference>
<dbReference type="SUPFAM" id="SSF110857">
    <property type="entry name" value="Gamma-glutamyl cyclotransferase-like"/>
    <property type="match status" value="1"/>
</dbReference>
<sequence>MQVFVYGTLKPGERNYPYYCEGKTVQEREAYTKGKLFHLSLGYPGLLEGEGKVKGILLTFSDKSVLEKLDELEDYHPLRSPHLNEYQRKQIQIFSLDDEFLGEVWGYVMTLEKIQQYRGKPVRSGCWTEKEEY</sequence>
<dbReference type="CDD" id="cd06661">
    <property type="entry name" value="GGCT_like"/>
    <property type="match status" value="1"/>
</dbReference>
<gene>
    <name evidence="2" type="ORF">C7H19_11190</name>
</gene>
<dbReference type="OrthoDB" id="8538589at2"/>
<evidence type="ECO:0000313" key="2">
    <source>
        <dbReference type="EMBL" id="PSF37274.1"/>
    </source>
</evidence>
<dbReference type="Gene3D" id="3.10.490.10">
    <property type="entry name" value="Gamma-glutamyl cyclotransferase-like"/>
    <property type="match status" value="1"/>
</dbReference>
<comment type="caution">
    <text evidence="2">The sequence shown here is derived from an EMBL/GenBank/DDBJ whole genome shotgun (WGS) entry which is preliminary data.</text>
</comment>
<reference evidence="2 3" key="1">
    <citation type="submission" date="2018-03" db="EMBL/GenBank/DDBJ databases">
        <title>The ancient ancestry and fast evolution of plastids.</title>
        <authorList>
            <person name="Moore K.R."/>
            <person name="Magnabosco C."/>
            <person name="Momper L."/>
            <person name="Gold D.A."/>
            <person name="Bosak T."/>
            <person name="Fournier G.P."/>
        </authorList>
    </citation>
    <scope>NUCLEOTIDE SEQUENCE [LARGE SCALE GENOMIC DNA]</scope>
    <source>
        <strain evidence="2 3">CCALA 016</strain>
    </source>
</reference>